<evidence type="ECO:0000313" key="2">
    <source>
        <dbReference type="EMBL" id="ROZ64027.1"/>
    </source>
</evidence>
<keyword evidence="3" id="KW-1185">Reference proteome</keyword>
<dbReference type="PANTHER" id="PTHR43162">
    <property type="match status" value="1"/>
</dbReference>
<dbReference type="Gene3D" id="3.40.50.720">
    <property type="entry name" value="NAD(P)-binding Rossmann-like Domain"/>
    <property type="match status" value="1"/>
</dbReference>
<evidence type="ECO:0000313" key="3">
    <source>
        <dbReference type="Proteomes" id="UP000270616"/>
    </source>
</evidence>
<dbReference type="SUPFAM" id="SSF51735">
    <property type="entry name" value="NAD(P)-binding Rossmann-fold domains"/>
    <property type="match status" value="1"/>
</dbReference>
<comment type="caution">
    <text evidence="2">The sequence shown here is derived from an EMBL/GenBank/DDBJ whole genome shotgun (WGS) entry which is preliminary data.</text>
</comment>
<name>A0A3N3ZRS4_9MICC</name>
<protein>
    <submittedName>
        <fullName evidence="2">SDR family oxidoreductase</fullName>
    </submittedName>
</protein>
<dbReference type="AlphaFoldDB" id="A0A3N3ZRS4"/>
<evidence type="ECO:0000259" key="1">
    <source>
        <dbReference type="Pfam" id="PF13460"/>
    </source>
</evidence>
<proteinExistence type="predicted"/>
<dbReference type="OrthoDB" id="3243290at2"/>
<sequence length="281" mass="30516">MTSHHNPVAVTGATGALGGRVARILAERGVGQRLVVRTPDRAPRLHGAEVVQAAYGDQEAARAALDGVKTLFMVSAKESAGRREEHRAFIEAAAAAGVEHIVYTSFLGAAPDAVFTHARDHDEAEHLIKDSGMSWTLLRDNFYMDVIPHFVGDDDVLRGPAGDGRCSLVSRDDVARVAATVLENPDAHAARTYDLTGPEALTMTDMAEALTRSWGRPVRFHNETIDEAYESRRAWPAEQWEYDAWVSTYTAIACGDLSPISGDVEDVTGRVPMTFAQYLGL</sequence>
<dbReference type="EMBL" id="RKMF01000004">
    <property type="protein sequence ID" value="ROZ64027.1"/>
    <property type="molecule type" value="Genomic_DNA"/>
</dbReference>
<dbReference type="InterPro" id="IPR016040">
    <property type="entry name" value="NAD(P)-bd_dom"/>
</dbReference>
<feature type="domain" description="NAD(P)-binding" evidence="1">
    <location>
        <begin position="12"/>
        <end position="185"/>
    </location>
</feature>
<dbReference type="CDD" id="cd05269">
    <property type="entry name" value="TMR_SDR_a"/>
    <property type="match status" value="1"/>
</dbReference>
<dbReference type="PANTHER" id="PTHR43162:SF1">
    <property type="entry name" value="PRESTALK A DIFFERENTIATION PROTEIN A"/>
    <property type="match status" value="1"/>
</dbReference>
<dbReference type="InterPro" id="IPR036291">
    <property type="entry name" value="NAD(P)-bd_dom_sf"/>
</dbReference>
<dbReference type="InterPro" id="IPR051604">
    <property type="entry name" value="Ergot_Alk_Oxidoreductase"/>
</dbReference>
<dbReference type="Proteomes" id="UP000270616">
    <property type="component" value="Unassembled WGS sequence"/>
</dbReference>
<dbReference type="Gene3D" id="3.90.25.10">
    <property type="entry name" value="UDP-galactose 4-epimerase, domain 1"/>
    <property type="match status" value="1"/>
</dbReference>
<dbReference type="Pfam" id="PF13460">
    <property type="entry name" value="NAD_binding_10"/>
    <property type="match status" value="1"/>
</dbReference>
<accession>A0A3N3ZRS4</accession>
<dbReference type="RefSeq" id="WP_123824607.1">
    <property type="nucleotide sequence ID" value="NZ_RKMF01000004.1"/>
</dbReference>
<reference evidence="2 3" key="1">
    <citation type="submission" date="2018-10" db="EMBL/GenBank/DDBJ databases">
        <title>Kocuria sp. M5W7-7, whole genome shotgun sequence.</title>
        <authorList>
            <person name="Tuo L."/>
        </authorList>
    </citation>
    <scope>NUCLEOTIDE SEQUENCE [LARGE SCALE GENOMIC DNA]</scope>
    <source>
        <strain evidence="2 3">M5W7-7</strain>
    </source>
</reference>
<organism evidence="2 3">
    <name type="scientific">Kocuria soli</name>
    <dbReference type="NCBI Taxonomy" id="2485125"/>
    <lineage>
        <taxon>Bacteria</taxon>
        <taxon>Bacillati</taxon>
        <taxon>Actinomycetota</taxon>
        <taxon>Actinomycetes</taxon>
        <taxon>Micrococcales</taxon>
        <taxon>Micrococcaceae</taxon>
        <taxon>Kocuria</taxon>
    </lineage>
</organism>
<gene>
    <name evidence="2" type="ORF">EDL96_04400</name>
</gene>